<evidence type="ECO:0008006" key="3">
    <source>
        <dbReference type="Google" id="ProtNLM"/>
    </source>
</evidence>
<dbReference type="InterPro" id="IPR029044">
    <property type="entry name" value="Nucleotide-diphossugar_trans"/>
</dbReference>
<gene>
    <name evidence="1" type="ORF">KDW95_11725</name>
</gene>
<accession>A0ABY5HPL8</accession>
<dbReference type="SUPFAM" id="SSF53448">
    <property type="entry name" value="Nucleotide-diphospho-sugar transferases"/>
    <property type="match status" value="1"/>
</dbReference>
<protein>
    <recommendedName>
        <fullName evidence="3">Glycosyl transferase family 2</fullName>
    </recommendedName>
</protein>
<evidence type="ECO:0000313" key="1">
    <source>
        <dbReference type="EMBL" id="UTW14260.1"/>
    </source>
</evidence>
<evidence type="ECO:0000313" key="2">
    <source>
        <dbReference type="Proteomes" id="UP001058461"/>
    </source>
</evidence>
<dbReference type="Proteomes" id="UP001058461">
    <property type="component" value="Chromosome"/>
</dbReference>
<sequence>MKTVESLKKNTLAKKTNVYFFSDAPKVGDETKVGMVRSYLTSVSGFLSVNIVERSDNCRVSNNRGGMEFLLNRYGKVIFMEDDIVTAPGFIRFVNEGLEFSKNIGSVFAVGGHTPNLYSLRCLSCDNYYSSRFHGWGFGIWKDRYEKISKIPSWDLIKYDPETVKNLKAMGSDMTAMIRSESEGRINAFDIRSCYYMAKNEKYMLLPKMALVKNIGLDGSGVHCGADDPYDDALWLKEDFNFDEFVFFNKNIISEYRKFYSLSLQRRIVNRIRKIYV</sequence>
<reference evidence="1" key="1">
    <citation type="submission" date="2021-04" db="EMBL/GenBank/DDBJ databases">
        <title>Oceanospirillales bacteria with DddD are important DMSP degraders in coastal seawater.</title>
        <authorList>
            <person name="Liu J."/>
        </authorList>
    </citation>
    <scope>NUCLEOTIDE SEQUENCE</scope>
    <source>
        <strain evidence="1">D13-1</strain>
    </source>
</reference>
<keyword evidence="2" id="KW-1185">Reference proteome</keyword>
<name>A0ABY5HPL8_9GAMM</name>
<dbReference type="Gene3D" id="3.90.550.10">
    <property type="entry name" value="Spore Coat Polysaccharide Biosynthesis Protein SpsA, Chain A"/>
    <property type="match status" value="1"/>
</dbReference>
<organism evidence="1 2">
    <name type="scientific">Marinobacterium rhizophilum</name>
    <dbReference type="NCBI Taxonomy" id="420402"/>
    <lineage>
        <taxon>Bacteria</taxon>
        <taxon>Pseudomonadati</taxon>
        <taxon>Pseudomonadota</taxon>
        <taxon>Gammaproteobacteria</taxon>
        <taxon>Oceanospirillales</taxon>
        <taxon>Oceanospirillaceae</taxon>
        <taxon>Marinobacterium</taxon>
    </lineage>
</organism>
<dbReference type="EMBL" id="CP073347">
    <property type="protein sequence ID" value="UTW14260.1"/>
    <property type="molecule type" value="Genomic_DNA"/>
</dbReference>
<dbReference type="RefSeq" id="WP_255856452.1">
    <property type="nucleotide sequence ID" value="NZ_CP073347.1"/>
</dbReference>
<proteinExistence type="predicted"/>